<feature type="domain" description="HTH araC/xylS-type" evidence="4">
    <location>
        <begin position="156"/>
        <end position="254"/>
    </location>
</feature>
<protein>
    <submittedName>
        <fullName evidence="5">Transcriptional regulator, AraC family</fullName>
    </submittedName>
</protein>
<dbReference type="EMBL" id="CP002659">
    <property type="protein sequence ID" value="AEC02341.1"/>
    <property type="molecule type" value="Genomic_DNA"/>
</dbReference>
<dbReference type="InterPro" id="IPR018062">
    <property type="entry name" value="HTH_AraC-typ_CS"/>
</dbReference>
<accession>F4GL01</accession>
<organism evidence="5 6">
    <name type="scientific">Parasphaerochaeta coccoides (strain ATCC BAA-1237 / DSM 17374 / SPN1)</name>
    <name type="common">Sphaerochaeta coccoides</name>
    <dbReference type="NCBI Taxonomy" id="760011"/>
    <lineage>
        <taxon>Bacteria</taxon>
        <taxon>Pseudomonadati</taxon>
        <taxon>Spirochaetota</taxon>
        <taxon>Spirochaetia</taxon>
        <taxon>Spirochaetales</taxon>
        <taxon>Sphaerochaetaceae</taxon>
        <taxon>Parasphaerochaeta</taxon>
    </lineage>
</organism>
<reference evidence="5 6" key="2">
    <citation type="journal article" date="2012" name="Stand. Genomic Sci.">
        <title>Complete genome sequence of the termite hindgut bacterium Spirochaeta coccoides type strain (SPN1(T)), reclassification in the genus Sphaerochaeta as Sphaerochaeta coccoides comb. nov. and emendations of the family Spirochaetaceae and the genus Sphaerochaeta.</title>
        <authorList>
            <person name="Abt B."/>
            <person name="Han C."/>
            <person name="Scheuner C."/>
            <person name="Lu M."/>
            <person name="Lapidus A."/>
            <person name="Nolan M."/>
            <person name="Lucas S."/>
            <person name="Hammon N."/>
            <person name="Deshpande S."/>
            <person name="Cheng J.F."/>
            <person name="Tapia R."/>
            <person name="Goodwin L.A."/>
            <person name="Pitluck S."/>
            <person name="Liolios K."/>
            <person name="Pagani I."/>
            <person name="Ivanova N."/>
            <person name="Mavromatis K."/>
            <person name="Mikhailova N."/>
            <person name="Huntemann M."/>
            <person name="Pati A."/>
            <person name="Chen A."/>
            <person name="Palaniappan K."/>
            <person name="Land M."/>
            <person name="Hauser L."/>
            <person name="Brambilla E.M."/>
            <person name="Rohde M."/>
            <person name="Spring S."/>
            <person name="Gronow S."/>
            <person name="Goker M."/>
            <person name="Woyke T."/>
            <person name="Bristow J."/>
            <person name="Eisen J.A."/>
            <person name="Markowitz V."/>
            <person name="Hugenholtz P."/>
            <person name="Kyrpides N.C."/>
            <person name="Klenk H.P."/>
            <person name="Detter J.C."/>
        </authorList>
    </citation>
    <scope>NUCLEOTIDE SEQUENCE [LARGE SCALE GENOMIC DNA]</scope>
    <source>
        <strain evidence="6">ATCC BAA-1237 / DSM 17374 / SPN1</strain>
    </source>
</reference>
<evidence type="ECO:0000256" key="2">
    <source>
        <dbReference type="ARBA" id="ARBA00023125"/>
    </source>
</evidence>
<dbReference type="PRINTS" id="PR00032">
    <property type="entry name" value="HTHARAC"/>
</dbReference>
<keyword evidence="6" id="KW-1185">Reference proteome</keyword>
<gene>
    <name evidence="5" type="ordered locus">Spico_1120</name>
</gene>
<dbReference type="HOGENOM" id="CLU_036605_4_0_12"/>
<dbReference type="KEGG" id="scc:Spico_1120"/>
<dbReference type="eggNOG" id="COG2207">
    <property type="taxonomic scope" value="Bacteria"/>
</dbReference>
<dbReference type="AlphaFoldDB" id="F4GL01"/>
<name>F4GL01_PARC1</name>
<dbReference type="SMART" id="SM00342">
    <property type="entry name" value="HTH_ARAC"/>
    <property type="match status" value="1"/>
</dbReference>
<keyword evidence="3" id="KW-0804">Transcription</keyword>
<dbReference type="PANTHER" id="PTHR43280">
    <property type="entry name" value="ARAC-FAMILY TRANSCRIPTIONAL REGULATOR"/>
    <property type="match status" value="1"/>
</dbReference>
<dbReference type="PROSITE" id="PS00041">
    <property type="entry name" value="HTH_ARAC_FAMILY_1"/>
    <property type="match status" value="1"/>
</dbReference>
<dbReference type="STRING" id="760011.Spico_1120"/>
<dbReference type="SUPFAM" id="SSF46689">
    <property type="entry name" value="Homeodomain-like"/>
    <property type="match status" value="2"/>
</dbReference>
<dbReference type="GO" id="GO:0003700">
    <property type="term" value="F:DNA-binding transcription factor activity"/>
    <property type="evidence" value="ECO:0007669"/>
    <property type="project" value="InterPro"/>
</dbReference>
<dbReference type="RefSeq" id="WP_013739736.1">
    <property type="nucleotide sequence ID" value="NC_015436.1"/>
</dbReference>
<evidence type="ECO:0000256" key="1">
    <source>
        <dbReference type="ARBA" id="ARBA00023015"/>
    </source>
</evidence>
<dbReference type="Pfam" id="PF12833">
    <property type="entry name" value="HTH_18"/>
    <property type="match status" value="1"/>
</dbReference>
<keyword evidence="1" id="KW-0805">Transcription regulation</keyword>
<dbReference type="PANTHER" id="PTHR43280:SF28">
    <property type="entry name" value="HTH-TYPE TRANSCRIPTIONAL ACTIVATOR RHAS"/>
    <property type="match status" value="1"/>
</dbReference>
<dbReference type="Proteomes" id="UP000007939">
    <property type="component" value="Chromosome"/>
</dbReference>
<dbReference type="GO" id="GO:0043565">
    <property type="term" value="F:sequence-specific DNA binding"/>
    <property type="evidence" value="ECO:0007669"/>
    <property type="project" value="InterPro"/>
</dbReference>
<dbReference type="Gene3D" id="1.10.10.60">
    <property type="entry name" value="Homeodomain-like"/>
    <property type="match status" value="2"/>
</dbReference>
<evidence type="ECO:0000313" key="6">
    <source>
        <dbReference type="Proteomes" id="UP000007939"/>
    </source>
</evidence>
<keyword evidence="2" id="KW-0238">DNA-binding</keyword>
<sequence>MSDYLQRTLEEFHACTLLSVQAFDPVGRILGQFGLDGTEHAVRCPVRTQSISSVMEKLDQNKERSSYYIGSCANVQGPRDMRCGEVSFIVCKIDPRMPELGAFAFWPGRTMDGSFQETPVSVIEHLVGLLQNLARANLLGSTDEKTDVSSYGHHVRRAIAYLEQNLTINATLETASEELSLSKSYLCRIFRKETGITFSDYANALRITRSKILLAETNLHLLDIALTVGFNDQSYFNRVFKKTTGVTPLVFRREYAGAQAKNNVRIA</sequence>
<dbReference type="PROSITE" id="PS01124">
    <property type="entry name" value="HTH_ARAC_FAMILY_2"/>
    <property type="match status" value="1"/>
</dbReference>
<dbReference type="InterPro" id="IPR020449">
    <property type="entry name" value="Tscrpt_reg_AraC-type_HTH"/>
</dbReference>
<evidence type="ECO:0000259" key="4">
    <source>
        <dbReference type="PROSITE" id="PS01124"/>
    </source>
</evidence>
<reference evidence="6" key="1">
    <citation type="submission" date="2011-04" db="EMBL/GenBank/DDBJ databases">
        <title>The complete genome of Spirochaeta coccoides DSM 17374.</title>
        <authorList>
            <person name="Lucas S."/>
            <person name="Copeland A."/>
            <person name="Lapidus A."/>
            <person name="Bruce D."/>
            <person name="Goodwin L."/>
            <person name="Pitluck S."/>
            <person name="Peters L."/>
            <person name="Kyrpides N."/>
            <person name="Mavromatis K."/>
            <person name="Pagani I."/>
            <person name="Ivanova N."/>
            <person name="Ovchinnikova G."/>
            <person name="Lu M."/>
            <person name="Detter J.C."/>
            <person name="Tapia R."/>
            <person name="Han C."/>
            <person name="Land M."/>
            <person name="Hauser L."/>
            <person name="Markowitz V."/>
            <person name="Cheng J.-F."/>
            <person name="Hugenholtz P."/>
            <person name="Woyke T."/>
            <person name="Wu D."/>
            <person name="Spring S."/>
            <person name="Schroeder M."/>
            <person name="Brambilla E."/>
            <person name="Klenk H.-P."/>
            <person name="Eisen J.A."/>
        </authorList>
    </citation>
    <scope>NUCLEOTIDE SEQUENCE [LARGE SCALE GENOMIC DNA]</scope>
    <source>
        <strain evidence="6">ATCC BAA-1237 / DSM 17374 / SPN1</strain>
    </source>
</reference>
<dbReference type="InterPro" id="IPR009057">
    <property type="entry name" value="Homeodomain-like_sf"/>
</dbReference>
<proteinExistence type="predicted"/>
<evidence type="ECO:0000256" key="3">
    <source>
        <dbReference type="ARBA" id="ARBA00023163"/>
    </source>
</evidence>
<dbReference type="InterPro" id="IPR018060">
    <property type="entry name" value="HTH_AraC"/>
</dbReference>
<evidence type="ECO:0000313" key="5">
    <source>
        <dbReference type="EMBL" id="AEC02341.1"/>
    </source>
</evidence>